<name>L8JZP7_9BACT</name>
<comment type="caution">
    <text evidence="2">The sequence shown here is derived from an EMBL/GenBank/DDBJ whole genome shotgun (WGS) entry which is preliminary data.</text>
</comment>
<reference evidence="2 3" key="1">
    <citation type="submission" date="2012-12" db="EMBL/GenBank/DDBJ databases">
        <title>Genome assembly of Fulvivirga imtechensis AK7.</title>
        <authorList>
            <person name="Nupur N."/>
            <person name="Khatri I."/>
            <person name="Kumar R."/>
            <person name="Subramanian S."/>
            <person name="Pinnaka A."/>
        </authorList>
    </citation>
    <scope>NUCLEOTIDE SEQUENCE [LARGE SCALE GENOMIC DNA]</scope>
    <source>
        <strain evidence="2 3">AK7</strain>
    </source>
</reference>
<gene>
    <name evidence="2" type="ORF">C900_05193</name>
</gene>
<accession>L8JZP7</accession>
<evidence type="ECO:0000256" key="1">
    <source>
        <dbReference type="SAM" id="SignalP"/>
    </source>
</evidence>
<dbReference type="eggNOG" id="ENOG5030Y7J">
    <property type="taxonomic scope" value="Bacteria"/>
</dbReference>
<dbReference type="Pfam" id="PF19515">
    <property type="entry name" value="DUF6048"/>
    <property type="match status" value="1"/>
</dbReference>
<evidence type="ECO:0000313" key="2">
    <source>
        <dbReference type="EMBL" id="ELR73144.1"/>
    </source>
</evidence>
<proteinExistence type="predicted"/>
<protein>
    <recommendedName>
        <fullName evidence="4">Outer membrane protein beta-barrel domain-containing protein</fullName>
    </recommendedName>
</protein>
<dbReference type="InterPro" id="IPR046111">
    <property type="entry name" value="DUF6048"/>
</dbReference>
<dbReference type="RefSeq" id="WP_009578163.1">
    <property type="nucleotide sequence ID" value="NZ_AMZN01000008.1"/>
</dbReference>
<feature type="signal peptide" evidence="1">
    <location>
        <begin position="1"/>
        <end position="22"/>
    </location>
</feature>
<organism evidence="2 3">
    <name type="scientific">Fulvivirga imtechensis AK7</name>
    <dbReference type="NCBI Taxonomy" id="1237149"/>
    <lineage>
        <taxon>Bacteria</taxon>
        <taxon>Pseudomonadati</taxon>
        <taxon>Bacteroidota</taxon>
        <taxon>Cytophagia</taxon>
        <taxon>Cytophagales</taxon>
        <taxon>Fulvivirgaceae</taxon>
        <taxon>Fulvivirga</taxon>
    </lineage>
</organism>
<keyword evidence="1" id="KW-0732">Signal</keyword>
<dbReference type="Proteomes" id="UP000011135">
    <property type="component" value="Unassembled WGS sequence"/>
</dbReference>
<evidence type="ECO:0008006" key="4">
    <source>
        <dbReference type="Google" id="ProtNLM"/>
    </source>
</evidence>
<dbReference type="OrthoDB" id="982038at2"/>
<dbReference type="EMBL" id="AMZN01000008">
    <property type="protein sequence ID" value="ELR73144.1"/>
    <property type="molecule type" value="Genomic_DNA"/>
</dbReference>
<dbReference type="AlphaFoldDB" id="L8JZP7"/>
<sequence>MKLRLLLIFSTIFTFFALRAFAQSQNAVASTNTGLSIYIDYGKLLTIPTDFELKGEAGISFQLKNRFAPHVQLGWARLEPGGAFENGSYTSEGMYARAGVNYLLPFDATNSFYIGVRYARSQFEETGSYQISSKIWPSRIEKYTRKDLQADWFEVVFGTEKRFKQSHWYLGGNISLRILNNKEKFSPIDTYAIPGYGRAFDQTVPALNVYLKYSF</sequence>
<evidence type="ECO:0000313" key="3">
    <source>
        <dbReference type="Proteomes" id="UP000011135"/>
    </source>
</evidence>
<keyword evidence="3" id="KW-1185">Reference proteome</keyword>
<feature type="chain" id="PRO_5003993670" description="Outer membrane protein beta-barrel domain-containing protein" evidence="1">
    <location>
        <begin position="23"/>
        <end position="215"/>
    </location>
</feature>